<evidence type="ECO:0000313" key="3">
    <source>
        <dbReference type="Proteomes" id="UP000326903"/>
    </source>
</evidence>
<dbReference type="InterPro" id="IPR052392">
    <property type="entry name" value="Kelch-BTB_domain-containing"/>
</dbReference>
<dbReference type="AlphaFoldDB" id="A0A5J5IHH9"/>
<dbReference type="InterPro" id="IPR056734">
    <property type="entry name" value="NANM"/>
</dbReference>
<evidence type="ECO:0000313" key="2">
    <source>
        <dbReference type="EMBL" id="KAA9040515.1"/>
    </source>
</evidence>
<keyword evidence="3" id="KW-1185">Reference proteome</keyword>
<evidence type="ECO:0000256" key="1">
    <source>
        <dbReference type="SAM" id="SignalP"/>
    </source>
</evidence>
<feature type="signal peptide" evidence="1">
    <location>
        <begin position="1"/>
        <end position="19"/>
    </location>
</feature>
<dbReference type="Proteomes" id="UP000326903">
    <property type="component" value="Unassembled WGS sequence"/>
</dbReference>
<dbReference type="Pfam" id="PF24996">
    <property type="entry name" value="NANM"/>
    <property type="match status" value="2"/>
</dbReference>
<name>A0A5J5IHH9_9BACT</name>
<feature type="chain" id="PRO_5023840838" evidence="1">
    <location>
        <begin position="20"/>
        <end position="388"/>
    </location>
</feature>
<dbReference type="Gene3D" id="2.120.10.80">
    <property type="entry name" value="Kelch-type beta propeller"/>
    <property type="match status" value="1"/>
</dbReference>
<dbReference type="PANTHER" id="PTHR46375">
    <property type="entry name" value="KELCH REPEAT AND BTB DOMAIN-CONTAINING PROTEIN 13-RELATED"/>
    <property type="match status" value="1"/>
</dbReference>
<accession>A0A5J5IHH9</accession>
<dbReference type="PANTHER" id="PTHR46375:SF3">
    <property type="entry name" value="KELCH REPEAT AND BTB DOMAIN-CONTAINING PROTEIN 13"/>
    <property type="match status" value="1"/>
</dbReference>
<reference evidence="2 3" key="1">
    <citation type="submission" date="2019-09" db="EMBL/GenBank/DDBJ databases">
        <title>Draft genome sequence of Ginsengibacter sp. BR5-29.</title>
        <authorList>
            <person name="Im W.-T."/>
        </authorList>
    </citation>
    <scope>NUCLEOTIDE SEQUENCE [LARGE SCALE GENOMIC DNA]</scope>
    <source>
        <strain evidence="2 3">BR5-29</strain>
    </source>
</reference>
<comment type="caution">
    <text evidence="2">The sequence shown here is derived from an EMBL/GenBank/DDBJ whole genome shotgun (WGS) entry which is preliminary data.</text>
</comment>
<dbReference type="InterPro" id="IPR015915">
    <property type="entry name" value="Kelch-typ_b-propeller"/>
</dbReference>
<dbReference type="SUPFAM" id="SSF117281">
    <property type="entry name" value="Kelch motif"/>
    <property type="match status" value="1"/>
</dbReference>
<proteinExistence type="predicted"/>
<dbReference type="EMBL" id="VYQF01000001">
    <property type="protein sequence ID" value="KAA9040515.1"/>
    <property type="molecule type" value="Genomic_DNA"/>
</dbReference>
<gene>
    <name evidence="2" type="ORF">FW778_00235</name>
</gene>
<protein>
    <submittedName>
        <fullName evidence="2">Galactose oxidase</fullName>
    </submittedName>
</protein>
<sequence length="388" mass="42582">MIRRITFLIIMLSTLAASAQNISPSVKWKFGAALPPSRGQSKSLGFAGVINGVSNNVLIVAGGANFPHGLPWEGGKKYYSDEIHVLQKDGVNFLWNKKVINKLPEPIAYCGSTSTDRGIAYVGGENENGISNRCHLLRWNNQKDTVDIEALPNLPIALTNIALTHIGNTLYAVGGDEEKISSNSFYSLNLDDAEPQWQKLPHLPIALANATAVSQYVKNEKEIFVIGGRSKSLSGVSDLHHTVYAFNIDTQKWSECADISNGKYITNLSAACGVALGNDEIMIIGGDNGKVFHQIENYIAQIKKATSPEEKEKLTEQKNELSIHHKGFDKSILLYNTNINEWTKIGDLPFPVQVTTTAIMWRNDIVISNGEIRPGVRTPNIMIGKIGR</sequence>
<keyword evidence="1" id="KW-0732">Signal</keyword>
<organism evidence="2 3">
    <name type="scientific">Ginsengibacter hankyongi</name>
    <dbReference type="NCBI Taxonomy" id="2607284"/>
    <lineage>
        <taxon>Bacteria</taxon>
        <taxon>Pseudomonadati</taxon>
        <taxon>Bacteroidota</taxon>
        <taxon>Chitinophagia</taxon>
        <taxon>Chitinophagales</taxon>
        <taxon>Chitinophagaceae</taxon>
        <taxon>Ginsengibacter</taxon>
    </lineage>
</organism>